<evidence type="ECO:0000259" key="1">
    <source>
        <dbReference type="Pfam" id="PF18722"/>
    </source>
</evidence>
<sequence>MAESTTENLFREFYGASTFVEKRDIPKEFGFQSKREGSRVDGFPDFFKEMDGGWLIVVEAKSGEPGPKTSHAAAEVDVVGYMSTNAVPHADIIGIAVSGQTGEALRVTHFFRKGGTDTVEELDEPRSLVSLKTLAKHYDTAAHFAVLDSITSMTRKFEVGVRTAADWEQAILEGHRVFRELVEHQGGAVTFNADRRELSFSPPDSA</sequence>
<comment type="caution">
    <text evidence="2">The sequence shown here is derived from an EMBL/GenBank/DDBJ whole genome shotgun (WGS) entry which is preliminary data.</text>
</comment>
<dbReference type="AlphaFoldDB" id="A0A829PY27"/>
<evidence type="ECO:0000313" key="2">
    <source>
        <dbReference type="EMBL" id="EUA45472.1"/>
    </source>
</evidence>
<evidence type="ECO:0000313" key="3">
    <source>
        <dbReference type="Proteomes" id="UP000020103"/>
    </source>
</evidence>
<dbReference type="Proteomes" id="UP000020103">
    <property type="component" value="Unassembled WGS sequence"/>
</dbReference>
<proteinExistence type="predicted"/>
<dbReference type="Pfam" id="PF18722">
    <property type="entry name" value="MazG_C"/>
    <property type="match status" value="1"/>
</dbReference>
<organism evidence="2 3">
    <name type="scientific">Mycobacteroides abscessus 21</name>
    <dbReference type="NCBI Taxonomy" id="1299324"/>
    <lineage>
        <taxon>Bacteria</taxon>
        <taxon>Bacillati</taxon>
        <taxon>Actinomycetota</taxon>
        <taxon>Actinomycetes</taxon>
        <taxon>Mycobacteriales</taxon>
        <taxon>Mycobacteriaceae</taxon>
        <taxon>Mycobacteroides</taxon>
        <taxon>Mycobacteroides abscessus</taxon>
    </lineage>
</organism>
<gene>
    <name evidence="2" type="ORF">I543_1057</name>
</gene>
<dbReference type="EMBL" id="JAOF01000001">
    <property type="protein sequence ID" value="EUA45472.1"/>
    <property type="molecule type" value="Genomic_DNA"/>
</dbReference>
<accession>A0A829PY27</accession>
<dbReference type="InterPro" id="IPR041407">
    <property type="entry name" value="MazG_C"/>
</dbReference>
<name>A0A829PY27_9MYCO</name>
<protein>
    <recommendedName>
        <fullName evidence="1">MazG C-terminal domain-containing protein</fullName>
    </recommendedName>
</protein>
<reference evidence="2 3" key="1">
    <citation type="submission" date="2013-12" db="EMBL/GenBank/DDBJ databases">
        <authorList>
            <person name="Madinger N."/>
            <person name="Lenaerts A."/>
            <person name="Ordway D."/>
            <person name="DeGroote M.A."/>
            <person name="Parker T."/>
            <person name="Sizemore C."/>
            <person name="Tallon L.J."/>
            <person name="Sadzewicz L.K."/>
            <person name="Sengamalay N."/>
            <person name="Fraser C.M."/>
            <person name="Hine E."/>
            <person name="Shefchek K.A."/>
            <person name="Das S.P."/>
            <person name="Tettelin H."/>
        </authorList>
    </citation>
    <scope>NUCLEOTIDE SEQUENCE [LARGE SCALE GENOMIC DNA]</scope>
    <source>
        <strain evidence="2 3">21</strain>
    </source>
</reference>
<feature type="domain" description="MazG C-terminal" evidence="1">
    <location>
        <begin position="143"/>
        <end position="202"/>
    </location>
</feature>